<protein>
    <submittedName>
        <fullName evidence="1">Uncharacterized protein</fullName>
    </submittedName>
</protein>
<comment type="caution">
    <text evidence="1">The sequence shown here is derived from an EMBL/GenBank/DDBJ whole genome shotgun (WGS) entry which is preliminary data.</text>
</comment>
<accession>A0A645DBU4</accession>
<reference evidence="1" key="1">
    <citation type="submission" date="2019-08" db="EMBL/GenBank/DDBJ databases">
        <authorList>
            <person name="Kucharzyk K."/>
            <person name="Murdoch R.W."/>
            <person name="Higgins S."/>
            <person name="Loffler F."/>
        </authorList>
    </citation>
    <scope>NUCLEOTIDE SEQUENCE</scope>
</reference>
<proteinExistence type="predicted"/>
<dbReference type="EMBL" id="VSSQ01034746">
    <property type="protein sequence ID" value="MPM86791.1"/>
    <property type="molecule type" value="Genomic_DNA"/>
</dbReference>
<organism evidence="1">
    <name type="scientific">bioreactor metagenome</name>
    <dbReference type="NCBI Taxonomy" id="1076179"/>
    <lineage>
        <taxon>unclassified sequences</taxon>
        <taxon>metagenomes</taxon>
        <taxon>ecological metagenomes</taxon>
    </lineage>
</organism>
<gene>
    <name evidence="1" type="ORF">SDC9_133883</name>
</gene>
<sequence>MLTNECTKSTTFVTDHMLTEDKWNEIQIKRFIIFISITVCEFQLISDYIMKYILIIRYNLLTYLT</sequence>
<dbReference type="AlphaFoldDB" id="A0A645DBU4"/>
<evidence type="ECO:0000313" key="1">
    <source>
        <dbReference type="EMBL" id="MPM86791.1"/>
    </source>
</evidence>
<name>A0A645DBU4_9ZZZZ</name>